<name>A0ACB0K815_TRIPR</name>
<dbReference type="EMBL" id="CASHSV030000206">
    <property type="protein sequence ID" value="CAJ2652737.1"/>
    <property type="molecule type" value="Genomic_DNA"/>
</dbReference>
<accession>A0ACB0K815</accession>
<sequence>MFVVLYVAEFAARGRDDVLFQDTNDLIHQDLLFHLSHTLRESNKWKTSGDVFKWLQPCIYSLFGIFYYYLKLENAGASHRRVYAITLKENSQAKIEEERRYHQQQKIGIERKRREREKTIAMKKVWKHRAI</sequence>
<reference evidence="1" key="1">
    <citation type="submission" date="2023-10" db="EMBL/GenBank/DDBJ databases">
        <authorList>
            <person name="Rodriguez Cubillos JULIANA M."/>
            <person name="De Vega J."/>
        </authorList>
    </citation>
    <scope>NUCLEOTIDE SEQUENCE</scope>
</reference>
<proteinExistence type="predicted"/>
<protein>
    <submittedName>
        <fullName evidence="1">Uncharacterized protein</fullName>
    </submittedName>
</protein>
<evidence type="ECO:0000313" key="1">
    <source>
        <dbReference type="EMBL" id="CAJ2652737.1"/>
    </source>
</evidence>
<organism evidence="1 2">
    <name type="scientific">Trifolium pratense</name>
    <name type="common">Red clover</name>
    <dbReference type="NCBI Taxonomy" id="57577"/>
    <lineage>
        <taxon>Eukaryota</taxon>
        <taxon>Viridiplantae</taxon>
        <taxon>Streptophyta</taxon>
        <taxon>Embryophyta</taxon>
        <taxon>Tracheophyta</taxon>
        <taxon>Spermatophyta</taxon>
        <taxon>Magnoliopsida</taxon>
        <taxon>eudicotyledons</taxon>
        <taxon>Gunneridae</taxon>
        <taxon>Pentapetalae</taxon>
        <taxon>rosids</taxon>
        <taxon>fabids</taxon>
        <taxon>Fabales</taxon>
        <taxon>Fabaceae</taxon>
        <taxon>Papilionoideae</taxon>
        <taxon>50 kb inversion clade</taxon>
        <taxon>NPAAA clade</taxon>
        <taxon>Hologalegina</taxon>
        <taxon>IRL clade</taxon>
        <taxon>Trifolieae</taxon>
        <taxon>Trifolium</taxon>
    </lineage>
</organism>
<dbReference type="Proteomes" id="UP001177021">
    <property type="component" value="Unassembled WGS sequence"/>
</dbReference>
<keyword evidence="2" id="KW-1185">Reference proteome</keyword>
<gene>
    <name evidence="1" type="ORF">MILVUS5_LOCUS20180</name>
</gene>
<evidence type="ECO:0000313" key="2">
    <source>
        <dbReference type="Proteomes" id="UP001177021"/>
    </source>
</evidence>
<comment type="caution">
    <text evidence="1">The sequence shown here is derived from an EMBL/GenBank/DDBJ whole genome shotgun (WGS) entry which is preliminary data.</text>
</comment>